<dbReference type="CDD" id="cd02205">
    <property type="entry name" value="CBS_pair_SF"/>
    <property type="match status" value="1"/>
</dbReference>
<organism evidence="12 13">
    <name type="scientific">Roseimicrobium gellanilyticum</name>
    <dbReference type="NCBI Taxonomy" id="748857"/>
    <lineage>
        <taxon>Bacteria</taxon>
        <taxon>Pseudomonadati</taxon>
        <taxon>Verrucomicrobiota</taxon>
        <taxon>Verrucomicrobiia</taxon>
        <taxon>Verrucomicrobiales</taxon>
        <taxon>Verrucomicrobiaceae</taxon>
        <taxon>Roseimicrobium</taxon>
    </lineage>
</organism>
<reference evidence="12 13" key="1">
    <citation type="submission" date="2018-06" db="EMBL/GenBank/DDBJ databases">
        <title>Genomic Encyclopedia of Type Strains, Phase IV (KMG-IV): sequencing the most valuable type-strain genomes for metagenomic binning, comparative biology and taxonomic classification.</title>
        <authorList>
            <person name="Goeker M."/>
        </authorList>
    </citation>
    <scope>NUCLEOTIDE SEQUENCE [LARGE SCALE GENOMIC DNA]</scope>
    <source>
        <strain evidence="12 13">DSM 25532</strain>
    </source>
</reference>
<dbReference type="Pfam" id="PF22366">
    <property type="entry name" value="NDH2_C"/>
    <property type="match status" value="1"/>
</dbReference>
<dbReference type="EC" id="1.6.5.9" evidence="2"/>
<gene>
    <name evidence="12" type="ORF">DES53_11334</name>
</gene>
<evidence type="ECO:0000256" key="7">
    <source>
        <dbReference type="ARBA" id="ARBA00023027"/>
    </source>
</evidence>
<evidence type="ECO:0000256" key="2">
    <source>
        <dbReference type="ARBA" id="ARBA00012637"/>
    </source>
</evidence>
<dbReference type="Proteomes" id="UP000253426">
    <property type="component" value="Unassembled WGS sequence"/>
</dbReference>
<evidence type="ECO:0000259" key="11">
    <source>
        <dbReference type="PROSITE" id="PS51371"/>
    </source>
</evidence>
<dbReference type="InterPro" id="IPR018490">
    <property type="entry name" value="cNMP-bd_dom_sf"/>
</dbReference>
<keyword evidence="6" id="KW-0560">Oxidoreductase</keyword>
<keyword evidence="3" id="KW-0285">Flavoprotein</keyword>
<dbReference type="CDD" id="cd00038">
    <property type="entry name" value="CAP_ED"/>
    <property type="match status" value="1"/>
</dbReference>
<evidence type="ECO:0000256" key="8">
    <source>
        <dbReference type="ARBA" id="ARBA00047599"/>
    </source>
</evidence>
<dbReference type="InterPro" id="IPR000595">
    <property type="entry name" value="cNMP-bd_dom"/>
</dbReference>
<dbReference type="Pfam" id="PF00027">
    <property type="entry name" value="cNMP_binding"/>
    <property type="match status" value="1"/>
</dbReference>
<dbReference type="InterPro" id="IPR045024">
    <property type="entry name" value="NDH-2"/>
</dbReference>
<dbReference type="GO" id="GO:0050136">
    <property type="term" value="F:NADH dehydrogenase (quinone) (non-electrogenic) activity"/>
    <property type="evidence" value="ECO:0007669"/>
    <property type="project" value="UniProtKB-EC"/>
</dbReference>
<dbReference type="OrthoDB" id="9781621at2"/>
<dbReference type="PROSITE" id="PS50042">
    <property type="entry name" value="CNMP_BINDING_3"/>
    <property type="match status" value="1"/>
</dbReference>
<comment type="similarity">
    <text evidence="1">Belongs to the NADH dehydrogenase family.</text>
</comment>
<dbReference type="AlphaFoldDB" id="A0A366H822"/>
<evidence type="ECO:0000256" key="5">
    <source>
        <dbReference type="ARBA" id="ARBA00022946"/>
    </source>
</evidence>
<dbReference type="RefSeq" id="WP_113961354.1">
    <property type="nucleotide sequence ID" value="NZ_QNRR01000013.1"/>
</dbReference>
<proteinExistence type="inferred from homology"/>
<feature type="domain" description="Cyclic nucleotide-binding" evidence="10">
    <location>
        <begin position="431"/>
        <end position="514"/>
    </location>
</feature>
<accession>A0A366H822</accession>
<dbReference type="PANTHER" id="PTHR43706:SF47">
    <property type="entry name" value="EXTERNAL NADH-UBIQUINONE OXIDOREDUCTASE 1, MITOCHONDRIAL-RELATED"/>
    <property type="match status" value="1"/>
</dbReference>
<evidence type="ECO:0000313" key="12">
    <source>
        <dbReference type="EMBL" id="RBP37652.1"/>
    </source>
</evidence>
<keyword evidence="5" id="KW-0809">Transit peptide</keyword>
<dbReference type="PRINTS" id="PR00368">
    <property type="entry name" value="FADPNR"/>
</dbReference>
<dbReference type="InterPro" id="IPR014710">
    <property type="entry name" value="RmlC-like_jellyroll"/>
</dbReference>
<evidence type="ECO:0000313" key="13">
    <source>
        <dbReference type="Proteomes" id="UP000253426"/>
    </source>
</evidence>
<keyword evidence="9" id="KW-0129">CBS domain</keyword>
<sequence>MSTVPARHYDVVILGGGFAGVYCAQQATKRLKGTGKTVALIAAENHMVFQPMLPEVVGGSLSPRHVVNPIRLICPRADVLKGTVFALDLHHKTLTLTGGQFTPDVKVTFDHLVLCLGADVDVSRIPGMAEHAYLMRNVGDAMKLRAAIISRMEEANLISDETTRRKLLNFVVVGGGYSGVETAGQIMDLLHSVSKFYENIKPEDFSVSLIHSGEHLLPMLSTSLATYTEKKLSEMGVKLMLKQRVRSVTARFVVLEDGTKLEATSVVCTVGNAPHPLIVRLGQQRALTVERNKVMVNPTGQALGQTHVWSAGDCASFPKSGGGSCPETAQFAYRQGLMIGDNIALAMKGEMLKTFDFKGLGELASIGHRSAVANMMGFNFSGILAWFMWRTVYLMKLPGLDRKLRVMTEWTFDLFFPRDINLLTPQYSSPMEEMHLEAGDILFLSGEPAQSFYAVKQGRVNITDDKNEVVKSATKGDHFGERALLGDRIWRFNATAMEPTTLVAISARTFDKLVSSIGSLSQLFKRTAETYDRPQDIEHVLAKLPQRCRSGVARDLMITDVAVLREDGMLSEALELFQKERHSTYPVVDASGHVRGVLRRNECYQWLKHHAMDEKARVRDLPLHRPLFIAPDMPLPDVFETLIRTGASKAIISGSDFKLQGMLTLFDLLTCPVTPEATPAEVAVPVM</sequence>
<dbReference type="SMART" id="SM00116">
    <property type="entry name" value="CBS"/>
    <property type="match status" value="2"/>
</dbReference>
<dbReference type="Pfam" id="PF00571">
    <property type="entry name" value="CBS"/>
    <property type="match status" value="2"/>
</dbReference>
<dbReference type="PANTHER" id="PTHR43706">
    <property type="entry name" value="NADH DEHYDROGENASE"/>
    <property type="match status" value="1"/>
</dbReference>
<dbReference type="Gene3D" id="3.50.50.100">
    <property type="match status" value="1"/>
</dbReference>
<dbReference type="InterPro" id="IPR036188">
    <property type="entry name" value="FAD/NAD-bd_sf"/>
</dbReference>
<dbReference type="InterPro" id="IPR046342">
    <property type="entry name" value="CBS_dom_sf"/>
</dbReference>
<evidence type="ECO:0000256" key="1">
    <source>
        <dbReference type="ARBA" id="ARBA00005272"/>
    </source>
</evidence>
<keyword evidence="4" id="KW-0274">FAD</keyword>
<feature type="domain" description="CBS" evidence="11">
    <location>
        <begin position="557"/>
        <end position="614"/>
    </location>
</feature>
<dbReference type="Pfam" id="PF07992">
    <property type="entry name" value="Pyr_redox_2"/>
    <property type="match status" value="1"/>
</dbReference>
<dbReference type="SUPFAM" id="SSF51905">
    <property type="entry name" value="FAD/NAD(P)-binding domain"/>
    <property type="match status" value="2"/>
</dbReference>
<dbReference type="SUPFAM" id="SSF54631">
    <property type="entry name" value="CBS-domain pair"/>
    <property type="match status" value="1"/>
</dbReference>
<keyword evidence="7" id="KW-0520">NAD</keyword>
<dbReference type="EMBL" id="QNRR01000013">
    <property type="protein sequence ID" value="RBP37652.1"/>
    <property type="molecule type" value="Genomic_DNA"/>
</dbReference>
<dbReference type="InterPro" id="IPR000644">
    <property type="entry name" value="CBS_dom"/>
</dbReference>
<evidence type="ECO:0000256" key="6">
    <source>
        <dbReference type="ARBA" id="ARBA00023002"/>
    </source>
</evidence>
<evidence type="ECO:0000256" key="9">
    <source>
        <dbReference type="PROSITE-ProRule" id="PRU00703"/>
    </source>
</evidence>
<dbReference type="InterPro" id="IPR023753">
    <property type="entry name" value="FAD/NAD-binding_dom"/>
</dbReference>
<dbReference type="PRINTS" id="PR00411">
    <property type="entry name" value="PNDRDTASEI"/>
</dbReference>
<evidence type="ECO:0000256" key="4">
    <source>
        <dbReference type="ARBA" id="ARBA00022827"/>
    </source>
</evidence>
<feature type="domain" description="CBS" evidence="11">
    <location>
        <begin position="622"/>
        <end position="678"/>
    </location>
</feature>
<dbReference type="Gene3D" id="3.10.580.10">
    <property type="entry name" value="CBS-domain"/>
    <property type="match status" value="1"/>
</dbReference>
<evidence type="ECO:0000256" key="3">
    <source>
        <dbReference type="ARBA" id="ARBA00022630"/>
    </source>
</evidence>
<dbReference type="SMART" id="SM00100">
    <property type="entry name" value="cNMP"/>
    <property type="match status" value="1"/>
</dbReference>
<name>A0A366H822_9BACT</name>
<comment type="caution">
    <text evidence="12">The sequence shown here is derived from an EMBL/GenBank/DDBJ whole genome shotgun (WGS) entry which is preliminary data.</text>
</comment>
<dbReference type="InterPro" id="IPR054585">
    <property type="entry name" value="NDH2-like_C"/>
</dbReference>
<dbReference type="SUPFAM" id="SSF51206">
    <property type="entry name" value="cAMP-binding domain-like"/>
    <property type="match status" value="1"/>
</dbReference>
<protein>
    <recommendedName>
        <fullName evidence="2">NADH:ubiquinone reductase (non-electrogenic)</fullName>
        <ecNumber evidence="2">1.6.5.9</ecNumber>
    </recommendedName>
</protein>
<evidence type="ECO:0000259" key="10">
    <source>
        <dbReference type="PROSITE" id="PS50042"/>
    </source>
</evidence>
<keyword evidence="13" id="KW-1185">Reference proteome</keyword>
<dbReference type="Gene3D" id="2.60.120.10">
    <property type="entry name" value="Jelly Rolls"/>
    <property type="match status" value="1"/>
</dbReference>
<dbReference type="PROSITE" id="PS51371">
    <property type="entry name" value="CBS"/>
    <property type="match status" value="2"/>
</dbReference>
<comment type="catalytic activity">
    <reaction evidence="8">
        <text>a quinone + NADH + H(+) = a quinol + NAD(+)</text>
        <dbReference type="Rhea" id="RHEA:46160"/>
        <dbReference type="ChEBI" id="CHEBI:15378"/>
        <dbReference type="ChEBI" id="CHEBI:24646"/>
        <dbReference type="ChEBI" id="CHEBI:57540"/>
        <dbReference type="ChEBI" id="CHEBI:57945"/>
        <dbReference type="ChEBI" id="CHEBI:132124"/>
        <dbReference type="EC" id="1.6.5.9"/>
    </reaction>
</comment>